<evidence type="ECO:0000313" key="1">
    <source>
        <dbReference type="Proteomes" id="UP000887574"/>
    </source>
</evidence>
<dbReference type="Proteomes" id="UP000887574">
    <property type="component" value="Unplaced"/>
</dbReference>
<keyword evidence="1" id="KW-1185">Reference proteome</keyword>
<dbReference type="PROSITE" id="PS50231">
    <property type="entry name" value="RICIN_B_LECTIN"/>
    <property type="match status" value="1"/>
</dbReference>
<dbReference type="WBParaSite" id="jg16512">
    <property type="protein sequence ID" value="jg16512"/>
    <property type="gene ID" value="jg16512"/>
</dbReference>
<name>A0A915D6I0_9BILA</name>
<dbReference type="AlphaFoldDB" id="A0A915D6I0"/>
<reference evidence="2" key="1">
    <citation type="submission" date="2022-11" db="UniProtKB">
        <authorList>
            <consortium name="WormBaseParasite"/>
        </authorList>
    </citation>
    <scope>IDENTIFICATION</scope>
</reference>
<evidence type="ECO:0000313" key="2">
    <source>
        <dbReference type="WBParaSite" id="jg16512"/>
    </source>
</evidence>
<sequence>MESYGCYGRRNLQVSKQRQKWNHSLGCIKSNEGCKTCLETNSSNQCVGMSEGRHNHCTDKVEIEVRKIKSKVRVLACQDQVFARLLVKSMPMLWKIRKEVLNPDGTSKFEFGGPEIKFLDNFVKTWIGWTNGRPLFAVKLWNCFELTKEGKSKTTNSLEAWPNSLHYALATQDGKKPKFWKWLRQMKKECSLQEASFHL</sequence>
<accession>A0A915D6I0</accession>
<organism evidence="1 2">
    <name type="scientific">Ditylenchus dipsaci</name>
    <dbReference type="NCBI Taxonomy" id="166011"/>
    <lineage>
        <taxon>Eukaryota</taxon>
        <taxon>Metazoa</taxon>
        <taxon>Ecdysozoa</taxon>
        <taxon>Nematoda</taxon>
        <taxon>Chromadorea</taxon>
        <taxon>Rhabditida</taxon>
        <taxon>Tylenchina</taxon>
        <taxon>Tylenchomorpha</taxon>
        <taxon>Sphaerularioidea</taxon>
        <taxon>Anguinidae</taxon>
        <taxon>Anguininae</taxon>
        <taxon>Ditylenchus</taxon>
    </lineage>
</organism>
<protein>
    <submittedName>
        <fullName evidence="2">Uncharacterized protein</fullName>
    </submittedName>
</protein>
<proteinExistence type="predicted"/>